<dbReference type="CDD" id="cd00761">
    <property type="entry name" value="Glyco_tranf_GTA_type"/>
    <property type="match status" value="1"/>
</dbReference>
<protein>
    <submittedName>
        <fullName evidence="5">Glycosyltransferase family 2 protein</fullName>
    </submittedName>
</protein>
<keyword evidence="6" id="KW-1185">Reference proteome</keyword>
<dbReference type="Pfam" id="PF00535">
    <property type="entry name" value="Glycos_transf_2"/>
    <property type="match status" value="1"/>
</dbReference>
<name>A0A7H0HH30_9BURK</name>
<dbReference type="KEGG" id="amon:H9L24_02345"/>
<dbReference type="InterPro" id="IPR001173">
    <property type="entry name" value="Glyco_trans_2-like"/>
</dbReference>
<accession>A0A7H0HH30</accession>
<dbReference type="AlphaFoldDB" id="A0A7H0HH30"/>
<evidence type="ECO:0000313" key="5">
    <source>
        <dbReference type="EMBL" id="QNP59846.1"/>
    </source>
</evidence>
<evidence type="ECO:0000256" key="2">
    <source>
        <dbReference type="ARBA" id="ARBA00022676"/>
    </source>
</evidence>
<dbReference type="SUPFAM" id="SSF53448">
    <property type="entry name" value="Nucleotide-diphospho-sugar transferases"/>
    <property type="match status" value="1"/>
</dbReference>
<proteinExistence type="inferred from homology"/>
<dbReference type="PANTHER" id="PTHR43685">
    <property type="entry name" value="GLYCOSYLTRANSFERASE"/>
    <property type="match status" value="1"/>
</dbReference>
<dbReference type="PANTHER" id="PTHR43685:SF5">
    <property type="entry name" value="GLYCOSYLTRANSFERASE EPSE-RELATED"/>
    <property type="match status" value="1"/>
</dbReference>
<evidence type="ECO:0000259" key="4">
    <source>
        <dbReference type="Pfam" id="PF00535"/>
    </source>
</evidence>
<feature type="domain" description="Glycosyltransferase 2-like" evidence="4">
    <location>
        <begin position="6"/>
        <end position="120"/>
    </location>
</feature>
<dbReference type="RefSeq" id="WP_187736827.1">
    <property type="nucleotide sequence ID" value="NZ_CP060790.1"/>
</dbReference>
<dbReference type="InterPro" id="IPR029044">
    <property type="entry name" value="Nucleotide-diphossugar_trans"/>
</dbReference>
<dbReference type="GO" id="GO:0016757">
    <property type="term" value="F:glycosyltransferase activity"/>
    <property type="evidence" value="ECO:0007669"/>
    <property type="project" value="UniProtKB-KW"/>
</dbReference>
<gene>
    <name evidence="5" type="ORF">H9L24_02345</name>
</gene>
<keyword evidence="3 5" id="KW-0808">Transferase</keyword>
<evidence type="ECO:0000313" key="6">
    <source>
        <dbReference type="Proteomes" id="UP000516057"/>
    </source>
</evidence>
<dbReference type="InterPro" id="IPR050834">
    <property type="entry name" value="Glycosyltransf_2"/>
</dbReference>
<comment type="similarity">
    <text evidence="1">Belongs to the glycosyltransferase 2 family.</text>
</comment>
<dbReference type="Gene3D" id="3.90.550.10">
    <property type="entry name" value="Spore Coat Polysaccharide Biosynthesis Protein SpsA, Chain A"/>
    <property type="match status" value="1"/>
</dbReference>
<evidence type="ECO:0000256" key="3">
    <source>
        <dbReference type="ARBA" id="ARBA00022679"/>
    </source>
</evidence>
<keyword evidence="2" id="KW-0328">Glycosyltransferase</keyword>
<evidence type="ECO:0000256" key="1">
    <source>
        <dbReference type="ARBA" id="ARBA00006739"/>
    </source>
</evidence>
<reference evidence="5 6" key="1">
    <citation type="submission" date="2020-08" db="EMBL/GenBank/DDBJ databases">
        <title>Genome sequence of Acidovorax monticola KACC 19171T.</title>
        <authorList>
            <person name="Hyun D.-W."/>
            <person name="Bae J.-W."/>
        </authorList>
    </citation>
    <scope>NUCLEOTIDE SEQUENCE [LARGE SCALE GENOMIC DNA]</scope>
    <source>
        <strain evidence="5 6">KACC 19171</strain>
    </source>
</reference>
<sequence length="355" mass="39229">MKPAVTVVLATYGRPGTLACAVQSVLLQTMPHWRLLVIGDGCGDETAAAMAPFLSDPRIRYVNLPWRCGEQAQPNSAGMACAQTERIAFLNHDDLWLPSHLEAACRELDKNGADFFIGRSAWVWEGTSSLDTLPPIATVSPPSLNFNKVFLSGFHCVEPVSAWVITRKLAEKVGPWRSSAELFRPPIQDWVLRACRAGARLLTGIGVTSIKFENQWSQQSPQRRYDTSALPQEAVLQAISNPVRLQELSAQLSTLLAKPGAVGHRMDLDVAPITHPDVQRLSKLLVSPSNAAYFLKTGLDSYAWLCAELGLVRGMRWHWALKHRTGEENLTPPRVQQVTQHVAQALREQGWSDDA</sequence>
<dbReference type="Proteomes" id="UP000516057">
    <property type="component" value="Chromosome"/>
</dbReference>
<dbReference type="EMBL" id="CP060790">
    <property type="protein sequence ID" value="QNP59846.1"/>
    <property type="molecule type" value="Genomic_DNA"/>
</dbReference>
<organism evidence="5 6">
    <name type="scientific">Paenacidovorax monticola</name>
    <dbReference type="NCBI Taxonomy" id="1926868"/>
    <lineage>
        <taxon>Bacteria</taxon>
        <taxon>Pseudomonadati</taxon>
        <taxon>Pseudomonadota</taxon>
        <taxon>Betaproteobacteria</taxon>
        <taxon>Burkholderiales</taxon>
        <taxon>Comamonadaceae</taxon>
        <taxon>Paenacidovorax</taxon>
    </lineage>
</organism>